<name>A0A9X3SDE7_9ACTN</name>
<sequence length="398" mass="40961">MSVNDRPGSSPRRFSGREENRFRVLRALYTHPGSTRTELAEHTGLSRPTVSVVADELVQAGLVSQHEDSQPRTGRPPVLLSLAPGAAFAVGVDMGHAHVQVAVSDLSGQILGQRREDADVDHDPIDSLDLARDLVSEVLEQAGVTSDRVIGAGMALSAPLDRTSGAILAEGILPNWSGVQPALEMQRRLGVPVEVRNDANLGALGEHTFGAGRGVADMLYVRLSAGIGLGLVLDGHPYGGTSGIAGELGHLRVRPDGLICRCGNRGCLETVASSAAVARLLASSRDERITVERLLELVAGGDRGATRAVSEAASTIGEALASVVNLFNPQLLLVGGDLAAAGETLLEPLRTAIDRYAIGPAAGAVTVSAGALGSQAEVLGAVALILGESPAILAADAA</sequence>
<dbReference type="Gene3D" id="1.10.10.10">
    <property type="entry name" value="Winged helix-like DNA-binding domain superfamily/Winged helix DNA-binding domain"/>
    <property type="match status" value="1"/>
</dbReference>
<evidence type="ECO:0000259" key="2">
    <source>
        <dbReference type="Pfam" id="PF12802"/>
    </source>
</evidence>
<dbReference type="PROSITE" id="PS01125">
    <property type="entry name" value="ROK"/>
    <property type="match status" value="1"/>
</dbReference>
<dbReference type="InterPro" id="IPR011991">
    <property type="entry name" value="ArsR-like_HTH"/>
</dbReference>
<comment type="similarity">
    <text evidence="1">Belongs to the ROK (NagC/XylR) family.</text>
</comment>
<gene>
    <name evidence="3" type="ORF">OJ997_05070</name>
</gene>
<dbReference type="InterPro" id="IPR049874">
    <property type="entry name" value="ROK_cs"/>
</dbReference>
<protein>
    <submittedName>
        <fullName evidence="3">ROK family transcriptional regulator</fullName>
    </submittedName>
</protein>
<dbReference type="Gene3D" id="3.30.420.40">
    <property type="match status" value="2"/>
</dbReference>
<proteinExistence type="inferred from homology"/>
<dbReference type="SUPFAM" id="SSF46785">
    <property type="entry name" value="Winged helix' DNA-binding domain"/>
    <property type="match status" value="1"/>
</dbReference>
<evidence type="ECO:0000256" key="1">
    <source>
        <dbReference type="ARBA" id="ARBA00006479"/>
    </source>
</evidence>
<dbReference type="Pfam" id="PF12802">
    <property type="entry name" value="MarR_2"/>
    <property type="match status" value="1"/>
</dbReference>
<dbReference type="InterPro" id="IPR036388">
    <property type="entry name" value="WH-like_DNA-bd_sf"/>
</dbReference>
<feature type="domain" description="HTH marR-type" evidence="2">
    <location>
        <begin position="21"/>
        <end position="68"/>
    </location>
</feature>
<dbReference type="Pfam" id="PF00480">
    <property type="entry name" value="ROK"/>
    <property type="match status" value="1"/>
</dbReference>
<dbReference type="InterPro" id="IPR000835">
    <property type="entry name" value="HTH_MarR-typ"/>
</dbReference>
<dbReference type="InterPro" id="IPR043129">
    <property type="entry name" value="ATPase_NBD"/>
</dbReference>
<dbReference type="EMBL" id="JAPDDP010000006">
    <property type="protein sequence ID" value="MDA0179657.1"/>
    <property type="molecule type" value="Genomic_DNA"/>
</dbReference>
<keyword evidence="4" id="KW-1185">Reference proteome</keyword>
<dbReference type="InterPro" id="IPR036390">
    <property type="entry name" value="WH_DNA-bd_sf"/>
</dbReference>
<dbReference type="RefSeq" id="WP_270023955.1">
    <property type="nucleotide sequence ID" value="NZ_JAPDDP010000006.1"/>
</dbReference>
<dbReference type="CDD" id="cd24076">
    <property type="entry name" value="ASKHA_ATPase_ROK_BsXylR-like"/>
    <property type="match status" value="1"/>
</dbReference>
<dbReference type="GO" id="GO:0003700">
    <property type="term" value="F:DNA-binding transcription factor activity"/>
    <property type="evidence" value="ECO:0007669"/>
    <property type="project" value="InterPro"/>
</dbReference>
<dbReference type="SUPFAM" id="SSF53067">
    <property type="entry name" value="Actin-like ATPase domain"/>
    <property type="match status" value="1"/>
</dbReference>
<organism evidence="3 4">
    <name type="scientific">Solirubrobacter phytolaccae</name>
    <dbReference type="NCBI Taxonomy" id="1404360"/>
    <lineage>
        <taxon>Bacteria</taxon>
        <taxon>Bacillati</taxon>
        <taxon>Actinomycetota</taxon>
        <taxon>Thermoleophilia</taxon>
        <taxon>Solirubrobacterales</taxon>
        <taxon>Solirubrobacteraceae</taxon>
        <taxon>Solirubrobacter</taxon>
    </lineage>
</organism>
<accession>A0A9X3SDE7</accession>
<dbReference type="CDD" id="cd00090">
    <property type="entry name" value="HTH_ARSR"/>
    <property type="match status" value="1"/>
</dbReference>
<dbReference type="PANTHER" id="PTHR18964:SF173">
    <property type="entry name" value="GLUCOKINASE"/>
    <property type="match status" value="1"/>
</dbReference>
<dbReference type="PANTHER" id="PTHR18964">
    <property type="entry name" value="ROK (REPRESSOR, ORF, KINASE) FAMILY"/>
    <property type="match status" value="1"/>
</dbReference>
<dbReference type="AlphaFoldDB" id="A0A9X3SDE7"/>
<reference evidence="3" key="1">
    <citation type="submission" date="2022-10" db="EMBL/GenBank/DDBJ databases">
        <title>The WGS of Solirubrobacter phytolaccae KCTC 29190.</title>
        <authorList>
            <person name="Jiang Z."/>
        </authorList>
    </citation>
    <scope>NUCLEOTIDE SEQUENCE</scope>
    <source>
        <strain evidence="3">KCTC 29190</strain>
    </source>
</reference>
<comment type="caution">
    <text evidence="3">The sequence shown here is derived from an EMBL/GenBank/DDBJ whole genome shotgun (WGS) entry which is preliminary data.</text>
</comment>
<evidence type="ECO:0000313" key="4">
    <source>
        <dbReference type="Proteomes" id="UP001147653"/>
    </source>
</evidence>
<dbReference type="Proteomes" id="UP001147653">
    <property type="component" value="Unassembled WGS sequence"/>
</dbReference>
<dbReference type="InterPro" id="IPR000600">
    <property type="entry name" value="ROK"/>
</dbReference>
<evidence type="ECO:0000313" key="3">
    <source>
        <dbReference type="EMBL" id="MDA0179657.1"/>
    </source>
</evidence>